<gene>
    <name evidence="3" type="ORF">RT717_24880</name>
</gene>
<proteinExistence type="predicted"/>
<dbReference type="GO" id="GO:0016757">
    <property type="term" value="F:glycosyltransferase activity"/>
    <property type="evidence" value="ECO:0007669"/>
    <property type="project" value="UniProtKB-KW"/>
</dbReference>
<keyword evidence="1 3" id="KW-0328">Glycosyltransferase</keyword>
<keyword evidence="4" id="KW-1185">Reference proteome</keyword>
<protein>
    <submittedName>
        <fullName evidence="3">Glycosyltransferase family 9 protein</fullName>
        <ecNumber evidence="3">2.4.-.-</ecNumber>
    </submittedName>
</protein>
<dbReference type="InterPro" id="IPR051199">
    <property type="entry name" value="LPS_LOS_Heptosyltrfase"/>
</dbReference>
<keyword evidence="2 3" id="KW-0808">Transferase</keyword>
<dbReference type="InterPro" id="IPR002201">
    <property type="entry name" value="Glyco_trans_9"/>
</dbReference>
<evidence type="ECO:0000313" key="4">
    <source>
        <dbReference type="Proteomes" id="UP001302349"/>
    </source>
</evidence>
<dbReference type="PANTHER" id="PTHR30160">
    <property type="entry name" value="TETRAACYLDISACCHARIDE 4'-KINASE-RELATED"/>
    <property type="match status" value="1"/>
</dbReference>
<dbReference type="RefSeq" id="WP_317489040.1">
    <property type="nucleotide sequence ID" value="NZ_CP136051.1"/>
</dbReference>
<dbReference type="CDD" id="cd03789">
    <property type="entry name" value="GT9_LPS_heptosyltransferase"/>
    <property type="match status" value="1"/>
</dbReference>
<dbReference type="Pfam" id="PF01075">
    <property type="entry name" value="Glyco_transf_9"/>
    <property type="match status" value="1"/>
</dbReference>
<organism evidence="3 4">
    <name type="scientific">Imperialibacter roseus</name>
    <dbReference type="NCBI Taxonomy" id="1324217"/>
    <lineage>
        <taxon>Bacteria</taxon>
        <taxon>Pseudomonadati</taxon>
        <taxon>Bacteroidota</taxon>
        <taxon>Cytophagia</taxon>
        <taxon>Cytophagales</taxon>
        <taxon>Flammeovirgaceae</taxon>
        <taxon>Imperialibacter</taxon>
    </lineage>
</organism>
<dbReference type="Gene3D" id="3.40.50.2000">
    <property type="entry name" value="Glycogen Phosphorylase B"/>
    <property type="match status" value="2"/>
</dbReference>
<dbReference type="Proteomes" id="UP001302349">
    <property type="component" value="Chromosome"/>
</dbReference>
<reference evidence="3 4" key="1">
    <citation type="journal article" date="2023" name="Microbiol. Resour. Announc.">
        <title>Complete Genome Sequence of Imperialibacter roseus strain P4T.</title>
        <authorList>
            <person name="Tizabi D.R."/>
            <person name="Bachvaroff T."/>
            <person name="Hill R.T."/>
        </authorList>
    </citation>
    <scope>NUCLEOTIDE SEQUENCE [LARGE SCALE GENOMIC DNA]</scope>
    <source>
        <strain evidence="3 4">P4T</strain>
    </source>
</reference>
<dbReference type="EC" id="2.4.-.-" evidence="3"/>
<evidence type="ECO:0000313" key="3">
    <source>
        <dbReference type="EMBL" id="WOK06313.1"/>
    </source>
</evidence>
<sequence>MSALIHNKKKRLLLYPLNAVLWLLFLPKKVFGKSVKFNSLPAKKILLVRLDYIGDVVMTSPSFSFIRHRFPNAKITLLTNPSAKALFNKDPRIDRIDTFNWPWGHLRTNNRFSFSLLKELLDLVFRLRREEFDLMVDFRGDMRFGLLFGLFTGAKVLVGNSRSGNKFMLDYASEYDASKHELERTLDVLACFGEVPVVSHPEIFLSEEAKLLATKHLEELLDTSSLKKLAIIAPFSSKDIKSWPLPYFEVVIKHLLTLGYKVVIVGTREDQENSASLASSFPSKVYSLAGKTSLTELAWMTSISTLVIGVDTGVLHIASCFDTPIVAIFGPTRSCEYRPYSKFSIVVDSGECRCDQLTHVKCDIQVNDYAKCMFELGPEAVIRAIQSL</sequence>
<evidence type="ECO:0000256" key="2">
    <source>
        <dbReference type="ARBA" id="ARBA00022679"/>
    </source>
</evidence>
<dbReference type="SUPFAM" id="SSF53756">
    <property type="entry name" value="UDP-Glycosyltransferase/glycogen phosphorylase"/>
    <property type="match status" value="1"/>
</dbReference>
<accession>A0ABZ0IMQ3</accession>
<evidence type="ECO:0000256" key="1">
    <source>
        <dbReference type="ARBA" id="ARBA00022676"/>
    </source>
</evidence>
<dbReference type="EMBL" id="CP136051">
    <property type="protein sequence ID" value="WOK06313.1"/>
    <property type="molecule type" value="Genomic_DNA"/>
</dbReference>
<name>A0ABZ0IMQ3_9BACT</name>